<organism evidence="1">
    <name type="scientific">Vibrio cyclitrophicus</name>
    <dbReference type="NCBI Taxonomy" id="47951"/>
    <lineage>
        <taxon>Bacteria</taxon>
        <taxon>Pseudomonadati</taxon>
        <taxon>Pseudomonadota</taxon>
        <taxon>Gammaproteobacteria</taxon>
        <taxon>Vibrionales</taxon>
        <taxon>Vibrionaceae</taxon>
        <taxon>Vibrio</taxon>
    </lineage>
</organism>
<evidence type="ECO:0008006" key="2">
    <source>
        <dbReference type="Google" id="ProtNLM"/>
    </source>
</evidence>
<comment type="caution">
    <text evidence="1">The sequence shown here is derived from an EMBL/GenBank/DDBJ whole genome shotgun (WGS) entry which is preliminary data.</text>
</comment>
<reference evidence="1" key="1">
    <citation type="submission" date="2016-07" db="EMBL/GenBank/DDBJ databases">
        <authorList>
            <person name="Kauffman K."/>
            <person name="Arevalo P."/>
            <person name="Polz M.F."/>
        </authorList>
    </citation>
    <scope>NUCLEOTIDE SEQUENCE</scope>
    <source>
        <strain evidence="1">10N.222.46.E12</strain>
    </source>
</reference>
<sequence length="86" mass="9629">MNSNDPRYKLYLGVDTHLGLHVATLINELSQVVKSKSFSVDLAGYREHLAWCKSYGFLQKAGIEGTGSSGAELTKFLIRMVLMYMK</sequence>
<dbReference type="RefSeq" id="WP_102332064.1">
    <property type="nucleotide sequence ID" value="NZ_CP170590.1"/>
</dbReference>
<name>A0A7Z1MJG6_9VIBR</name>
<reference evidence="1" key="2">
    <citation type="journal article" date="2018" name="Nature">
        <title>A major lineage of non-tailed dsDNA viruses as unrecognized killers of marine bacteria.</title>
        <authorList>
            <person name="Kauffman K.M."/>
            <person name="Hussain F.A."/>
            <person name="Yang J."/>
            <person name="Arevalo P."/>
            <person name="Brown J.M."/>
            <person name="Chang W.K."/>
            <person name="VanInsberghe D."/>
            <person name="Elsherbini J."/>
            <person name="Sharma R.S."/>
            <person name="Cutler M.B."/>
            <person name="Kelly L."/>
            <person name="Polz M.F."/>
        </authorList>
    </citation>
    <scope>NUCLEOTIDE SEQUENCE</scope>
    <source>
        <strain evidence="1">10N.222.46.E12</strain>
    </source>
</reference>
<accession>A0A7Z1MJG6</accession>
<dbReference type="EMBL" id="MDBS01000023">
    <property type="protein sequence ID" value="PMP29961.1"/>
    <property type="molecule type" value="Genomic_DNA"/>
</dbReference>
<protein>
    <recommendedName>
        <fullName evidence="2">Mobile element protein</fullName>
    </recommendedName>
</protein>
<dbReference type="AlphaFoldDB" id="A0A7Z1MJG6"/>
<evidence type="ECO:0000313" key="1">
    <source>
        <dbReference type="EMBL" id="PMP29961.1"/>
    </source>
</evidence>
<proteinExistence type="predicted"/>
<gene>
    <name evidence="1" type="ORF">BCS90_00700</name>
</gene>